<name>A0A164LT80_9CRUS</name>
<keyword evidence="7 9" id="KW-0472">Membrane</keyword>
<keyword evidence="13" id="KW-1185">Reference proteome</keyword>
<dbReference type="EMBL" id="LRGB01003123">
    <property type="protein sequence ID" value="KZS04408.1"/>
    <property type="molecule type" value="Genomic_DNA"/>
</dbReference>
<feature type="active site" evidence="10">
    <location>
        <position position="488"/>
    </location>
</feature>
<dbReference type="PIRSF" id="PIRSF000439">
    <property type="entry name" value="Oat_ACAT_DAG_ARE"/>
    <property type="match status" value="1"/>
</dbReference>
<organism evidence="12 13">
    <name type="scientific">Daphnia magna</name>
    <dbReference type="NCBI Taxonomy" id="35525"/>
    <lineage>
        <taxon>Eukaryota</taxon>
        <taxon>Metazoa</taxon>
        <taxon>Ecdysozoa</taxon>
        <taxon>Arthropoda</taxon>
        <taxon>Crustacea</taxon>
        <taxon>Branchiopoda</taxon>
        <taxon>Diplostraca</taxon>
        <taxon>Cladocera</taxon>
        <taxon>Anomopoda</taxon>
        <taxon>Daphniidae</taxon>
        <taxon>Daphnia</taxon>
    </lineage>
</organism>
<feature type="transmembrane region" description="Helical" evidence="11">
    <location>
        <begin position="389"/>
        <end position="417"/>
    </location>
</feature>
<proteinExistence type="inferred from homology"/>
<evidence type="ECO:0000256" key="9">
    <source>
        <dbReference type="PIRNR" id="PIRNR000439"/>
    </source>
</evidence>
<evidence type="ECO:0000256" key="8">
    <source>
        <dbReference type="ARBA" id="ARBA00023315"/>
    </source>
</evidence>
<dbReference type="Pfam" id="PF03062">
    <property type="entry name" value="MBOAT"/>
    <property type="match status" value="1"/>
</dbReference>
<dbReference type="PANTHER" id="PTHR10408:SF8">
    <property type="entry name" value="O-ACYLTRANSFERASE"/>
    <property type="match status" value="1"/>
</dbReference>
<feature type="transmembrane region" description="Helical" evidence="11">
    <location>
        <begin position="474"/>
        <end position="493"/>
    </location>
</feature>
<comment type="similarity">
    <text evidence="2 9">Belongs to the membrane-bound acyltransferase family. Sterol o-acyltransferase subfamily.</text>
</comment>
<dbReference type="AlphaFoldDB" id="A0A164LT80"/>
<dbReference type="STRING" id="35525.A0A164LT80"/>
<evidence type="ECO:0000256" key="6">
    <source>
        <dbReference type="ARBA" id="ARBA00022989"/>
    </source>
</evidence>
<keyword evidence="8 9" id="KW-0012">Acyltransferase</keyword>
<evidence type="ECO:0000256" key="5">
    <source>
        <dbReference type="ARBA" id="ARBA00022824"/>
    </source>
</evidence>
<feature type="transmembrane region" description="Helical" evidence="11">
    <location>
        <begin position="186"/>
        <end position="216"/>
    </location>
</feature>
<keyword evidence="5 9" id="KW-0256">Endoplasmic reticulum</keyword>
<keyword evidence="3 9" id="KW-0808">Transferase</keyword>
<dbReference type="InterPro" id="IPR014371">
    <property type="entry name" value="Oat_ACAT_DAG_ARE"/>
</dbReference>
<dbReference type="GO" id="GO:0008374">
    <property type="term" value="F:O-acyltransferase activity"/>
    <property type="evidence" value="ECO:0007669"/>
    <property type="project" value="InterPro"/>
</dbReference>
<accession>A0A164LT80</accession>
<dbReference type="PANTHER" id="PTHR10408">
    <property type="entry name" value="STEROL O-ACYLTRANSFERASE"/>
    <property type="match status" value="1"/>
</dbReference>
<evidence type="ECO:0000256" key="1">
    <source>
        <dbReference type="ARBA" id="ARBA00004477"/>
    </source>
</evidence>
<evidence type="ECO:0000256" key="11">
    <source>
        <dbReference type="SAM" id="Phobius"/>
    </source>
</evidence>
<feature type="transmembrane region" description="Helical" evidence="11">
    <location>
        <begin position="350"/>
        <end position="369"/>
    </location>
</feature>
<evidence type="ECO:0000256" key="2">
    <source>
        <dbReference type="ARBA" id="ARBA00009010"/>
    </source>
</evidence>
<evidence type="ECO:0000256" key="10">
    <source>
        <dbReference type="PIRSR" id="PIRSR000439-1"/>
    </source>
</evidence>
<sequence>MEAADDKFNASSQECIRLRKPTTIPSREHIDTIEKRKRMDSPIITTQEDDDNSLENAAVIQQIALTRVKHQAEVLKKELLDQMDIQLSSIMEEYVAGIECVRVPQKYRSFLGDDQSREERKKRKLPCGSLPEKEFIARHSLLTDLFEINHIQTIYHIFIAILILLFMNTVVEDIFDKGRIDLEFALILWAFGDFQTVLVTWVGMMFFTLIVVYPAFHYWSHKRLTIVDKSKRLAWDYFWLACYIVYMGAAIWVPLTEILAHKLPPASATTLLMEQVRLLMKTHAFVRSNVATALSYDNQQYSKPPGTVDIKEDSDQAPCPDFSKYLYFMFAPTLVYRNRYPRTSSIRWKWVFFNFLQVVGVLFYLYFIFVRFCVPVFRQIGHEPMSGKALVLAVFGCMLPGTLVLLCGFFCLLHAWLNAFAEMLRFADRMFYQDWWNSSSYATYYRTWNVVVHDWLYTYVYKDLYEVFGRRNRVIPTLVVFLISSIVHEYIITFTFHCFYPVLLLMFGGFGMLFSFVTNVDPRLGNIFMWLTLFIGTGLCMSLYSMEWYARVNCPPSFEGFMEILIPRSWTCLANGNI</sequence>
<dbReference type="GO" id="GO:0005789">
    <property type="term" value="C:endoplasmic reticulum membrane"/>
    <property type="evidence" value="ECO:0007669"/>
    <property type="project" value="UniProtKB-SubCell"/>
</dbReference>
<keyword evidence="6 11" id="KW-1133">Transmembrane helix</keyword>
<feature type="transmembrane region" description="Helical" evidence="11">
    <location>
        <begin position="153"/>
        <end position="171"/>
    </location>
</feature>
<evidence type="ECO:0000313" key="13">
    <source>
        <dbReference type="Proteomes" id="UP000076858"/>
    </source>
</evidence>
<feature type="transmembrane region" description="Helical" evidence="11">
    <location>
        <begin position="237"/>
        <end position="255"/>
    </location>
</feature>
<dbReference type="InterPro" id="IPR004299">
    <property type="entry name" value="MBOAT_fam"/>
</dbReference>
<reference evidence="12 13" key="1">
    <citation type="submission" date="2016-03" db="EMBL/GenBank/DDBJ databases">
        <title>EvidentialGene: Evidence-directed Construction of Genes on Genomes.</title>
        <authorList>
            <person name="Gilbert D.G."/>
            <person name="Choi J.-H."/>
            <person name="Mockaitis K."/>
            <person name="Colbourne J."/>
            <person name="Pfrender M."/>
        </authorList>
    </citation>
    <scope>NUCLEOTIDE SEQUENCE [LARGE SCALE GENOMIC DNA]</scope>
    <source>
        <strain evidence="12 13">Xinb3</strain>
        <tissue evidence="12">Complete organism</tissue>
    </source>
</reference>
<dbReference type="Proteomes" id="UP000076858">
    <property type="component" value="Unassembled WGS sequence"/>
</dbReference>
<evidence type="ECO:0000256" key="4">
    <source>
        <dbReference type="ARBA" id="ARBA00022692"/>
    </source>
</evidence>
<comment type="caution">
    <text evidence="12">The sequence shown here is derived from an EMBL/GenBank/DDBJ whole genome shotgun (WGS) entry which is preliminary data.</text>
</comment>
<evidence type="ECO:0000256" key="7">
    <source>
        <dbReference type="ARBA" id="ARBA00023136"/>
    </source>
</evidence>
<dbReference type="OrthoDB" id="10039049at2759"/>
<comment type="subcellular location">
    <subcellularLocation>
        <location evidence="1 9">Endoplasmic reticulum membrane</location>
        <topology evidence="1 9">Multi-pass membrane protein</topology>
    </subcellularLocation>
</comment>
<evidence type="ECO:0000256" key="3">
    <source>
        <dbReference type="ARBA" id="ARBA00022679"/>
    </source>
</evidence>
<evidence type="ECO:0000313" key="12">
    <source>
        <dbReference type="EMBL" id="KZS04408.1"/>
    </source>
</evidence>
<feature type="transmembrane region" description="Helical" evidence="11">
    <location>
        <begin position="527"/>
        <end position="546"/>
    </location>
</feature>
<gene>
    <name evidence="12" type="ORF">APZ42_032690</name>
</gene>
<dbReference type="GO" id="GO:0008203">
    <property type="term" value="P:cholesterol metabolic process"/>
    <property type="evidence" value="ECO:0007669"/>
    <property type="project" value="TreeGrafter"/>
</dbReference>
<keyword evidence="4 11" id="KW-0812">Transmembrane</keyword>
<feature type="transmembrane region" description="Helical" evidence="11">
    <location>
        <begin position="499"/>
        <end position="520"/>
    </location>
</feature>
<protein>
    <recommendedName>
        <fullName evidence="9">O-acyltransferase</fullName>
    </recommendedName>
</protein>